<feature type="non-terminal residue" evidence="3">
    <location>
        <position position="1"/>
    </location>
</feature>
<evidence type="ECO:0000259" key="2">
    <source>
        <dbReference type="SMART" id="SM01131"/>
    </source>
</evidence>
<dbReference type="PANTHER" id="PTHR12112:SF39">
    <property type="entry name" value="EG:152A3.5 PROTEIN (FBGN0003116_PN PROTEIN)"/>
    <property type="match status" value="1"/>
</dbReference>
<comment type="caution">
    <text evidence="3">The sequence shown here is derived from an EMBL/GenBank/DDBJ whole genome shotgun (WGS) entry which is preliminary data.</text>
</comment>
<proteinExistence type="inferred from homology"/>
<dbReference type="GO" id="GO:0004309">
    <property type="term" value="F:exopolyphosphatase activity"/>
    <property type="evidence" value="ECO:0007669"/>
    <property type="project" value="TreeGrafter"/>
</dbReference>
<dbReference type="PANTHER" id="PTHR12112">
    <property type="entry name" value="BNIP - RELATED"/>
    <property type="match status" value="1"/>
</dbReference>
<dbReference type="InterPro" id="IPR004097">
    <property type="entry name" value="DHHA2"/>
</dbReference>
<evidence type="ECO:0000313" key="4">
    <source>
        <dbReference type="Proteomes" id="UP000801492"/>
    </source>
</evidence>
<dbReference type="SUPFAM" id="SSF64182">
    <property type="entry name" value="DHH phosphoesterases"/>
    <property type="match status" value="1"/>
</dbReference>
<dbReference type="AlphaFoldDB" id="A0A8K0G7B8"/>
<organism evidence="3 4">
    <name type="scientific">Ignelater luminosus</name>
    <name type="common">Cucubano</name>
    <name type="synonym">Pyrophorus luminosus</name>
    <dbReference type="NCBI Taxonomy" id="2038154"/>
    <lineage>
        <taxon>Eukaryota</taxon>
        <taxon>Metazoa</taxon>
        <taxon>Ecdysozoa</taxon>
        <taxon>Arthropoda</taxon>
        <taxon>Hexapoda</taxon>
        <taxon>Insecta</taxon>
        <taxon>Pterygota</taxon>
        <taxon>Neoptera</taxon>
        <taxon>Endopterygota</taxon>
        <taxon>Coleoptera</taxon>
        <taxon>Polyphaga</taxon>
        <taxon>Elateriformia</taxon>
        <taxon>Elateroidea</taxon>
        <taxon>Elateridae</taxon>
        <taxon>Agrypninae</taxon>
        <taxon>Pyrophorini</taxon>
        <taxon>Ignelater</taxon>
    </lineage>
</organism>
<dbReference type="EMBL" id="VTPC01007140">
    <property type="protein sequence ID" value="KAF2894315.1"/>
    <property type="molecule type" value="Genomic_DNA"/>
</dbReference>
<accession>A0A8K0G7B8</accession>
<gene>
    <name evidence="3" type="ORF">ILUMI_11863</name>
</gene>
<sequence>MDSFNEFLEKVKTSLGSLNNYQGKIHVIMGNESCDLDSMISPLALGYLWYRRKPADTLVIPILSIPSADLCLRTENCYLLKKLGIDHSSLVFSDDLNLKELQNSKRLSISLVDHHMLSSDYKFLSMSVTEIFDHRPIDSNAAWDKNKVKIRIEQVGSCCTLIADEILNFQDQILTDNLTLLLHYGIIFDTIAFSPEAGRVKELDILVSKKLSERFPLDHDVKSVFDELWSAHNDVSHLTPKQLLSKDLKIVEGLPIPGLPMLVEDYLKLQDVLQDMTEFCKEKCSSVMVIIGLHVVECEGVNQVHRDVAVFNCGTNNEDLVNIIVTNLKNAPKLKGYDFDFEEISVSVSGIKCFKQNNIKLTRKHILPLLKDAYLKYKSN</sequence>
<comment type="similarity">
    <text evidence="1">Belongs to the PPase class C family. Prune subfamily.</text>
</comment>
<evidence type="ECO:0000256" key="1">
    <source>
        <dbReference type="ARBA" id="ARBA00010331"/>
    </source>
</evidence>
<dbReference type="Proteomes" id="UP000801492">
    <property type="component" value="Unassembled WGS sequence"/>
</dbReference>
<dbReference type="SMART" id="SM01131">
    <property type="entry name" value="DHHA2"/>
    <property type="match status" value="1"/>
</dbReference>
<evidence type="ECO:0000313" key="3">
    <source>
        <dbReference type="EMBL" id="KAF2894315.1"/>
    </source>
</evidence>
<dbReference type="Gene3D" id="3.10.310.20">
    <property type="entry name" value="DHHA2 domain"/>
    <property type="match status" value="1"/>
</dbReference>
<dbReference type="OrthoDB" id="374045at2759"/>
<dbReference type="GO" id="GO:0005737">
    <property type="term" value="C:cytoplasm"/>
    <property type="evidence" value="ECO:0007669"/>
    <property type="project" value="InterPro"/>
</dbReference>
<dbReference type="InterPro" id="IPR038763">
    <property type="entry name" value="DHH_sf"/>
</dbReference>
<keyword evidence="4" id="KW-1185">Reference proteome</keyword>
<reference evidence="3" key="1">
    <citation type="submission" date="2019-08" db="EMBL/GenBank/DDBJ databases">
        <title>The genome of the North American firefly Photinus pyralis.</title>
        <authorList>
            <consortium name="Photinus pyralis genome working group"/>
            <person name="Fallon T.R."/>
            <person name="Sander Lower S.E."/>
            <person name="Weng J.-K."/>
        </authorList>
    </citation>
    <scope>NUCLEOTIDE SEQUENCE</scope>
    <source>
        <strain evidence="3">TRF0915ILg1</strain>
        <tissue evidence="3">Whole body</tissue>
    </source>
</reference>
<protein>
    <recommendedName>
        <fullName evidence="2">DHHA2 domain-containing protein</fullName>
    </recommendedName>
</protein>
<feature type="domain" description="DHHA2" evidence="2">
    <location>
        <begin position="225"/>
        <end position="374"/>
    </location>
</feature>
<dbReference type="Gene3D" id="3.90.1640.10">
    <property type="entry name" value="inorganic pyrophosphatase (n-terminal core)"/>
    <property type="match status" value="1"/>
</dbReference>
<dbReference type="InterPro" id="IPR038222">
    <property type="entry name" value="DHHA2_dom_sf"/>
</dbReference>
<name>A0A8K0G7B8_IGNLU</name>
<dbReference type="Pfam" id="PF02833">
    <property type="entry name" value="DHHA2"/>
    <property type="match status" value="1"/>
</dbReference>